<dbReference type="AlphaFoldDB" id="A0A914YWN8"/>
<keyword evidence="11" id="KW-1185">Reference proteome</keyword>
<keyword evidence="8" id="KW-0807">Transducer</keyword>
<dbReference type="GO" id="GO:0008528">
    <property type="term" value="F:G protein-coupled peptide receptor activity"/>
    <property type="evidence" value="ECO:0007669"/>
    <property type="project" value="TreeGrafter"/>
</dbReference>
<keyword evidence="4 9" id="KW-1133">Transmembrane helix</keyword>
<feature type="transmembrane region" description="Helical" evidence="9">
    <location>
        <begin position="112"/>
        <end position="133"/>
    </location>
</feature>
<dbReference type="PANTHER" id="PTHR24230">
    <property type="entry name" value="G-PROTEIN COUPLED RECEPTOR"/>
    <property type="match status" value="1"/>
</dbReference>
<dbReference type="GO" id="GO:0007218">
    <property type="term" value="P:neuropeptide signaling pathway"/>
    <property type="evidence" value="ECO:0007669"/>
    <property type="project" value="TreeGrafter"/>
</dbReference>
<evidence type="ECO:0000313" key="11">
    <source>
        <dbReference type="Proteomes" id="UP000887577"/>
    </source>
</evidence>
<evidence type="ECO:0000256" key="3">
    <source>
        <dbReference type="ARBA" id="ARBA00022692"/>
    </source>
</evidence>
<dbReference type="PANTHER" id="PTHR24230:SF154">
    <property type="entry name" value="G-PROTEIN COUPLED RECEPTORS FAMILY 1 PROFILE DOMAIN-CONTAINING PROTEIN"/>
    <property type="match status" value="1"/>
</dbReference>
<keyword evidence="7" id="KW-0675">Receptor</keyword>
<evidence type="ECO:0000313" key="12">
    <source>
        <dbReference type="WBParaSite" id="PSU_v2.g2496.t1"/>
    </source>
</evidence>
<organism evidence="11 12">
    <name type="scientific">Panagrolaimus superbus</name>
    <dbReference type="NCBI Taxonomy" id="310955"/>
    <lineage>
        <taxon>Eukaryota</taxon>
        <taxon>Metazoa</taxon>
        <taxon>Ecdysozoa</taxon>
        <taxon>Nematoda</taxon>
        <taxon>Chromadorea</taxon>
        <taxon>Rhabditida</taxon>
        <taxon>Tylenchina</taxon>
        <taxon>Panagrolaimomorpha</taxon>
        <taxon>Panagrolaimoidea</taxon>
        <taxon>Panagrolaimidae</taxon>
        <taxon>Panagrolaimus</taxon>
    </lineage>
</organism>
<evidence type="ECO:0000256" key="2">
    <source>
        <dbReference type="ARBA" id="ARBA00022475"/>
    </source>
</evidence>
<sequence length="166" mass="18982">MASLDVEEETAVNYTAEIIDDSEIPTPLFSDYVEMTYLGLVLLIGVPINIHILFKLLKQKAKTARYSVKRGFLILKIHLNISDTLILFINAGGKLGWLITYEWKAGEEMCRIFKFVSIGTLYLSSNIVVCIALDRLRTVLSARQLRREHSVSVCIYYYLIIFKTLI</sequence>
<name>A0A914YWN8_9BILA</name>
<dbReference type="Proteomes" id="UP000887577">
    <property type="component" value="Unplaced"/>
</dbReference>
<feature type="transmembrane region" description="Helical" evidence="9">
    <location>
        <begin position="37"/>
        <end position="57"/>
    </location>
</feature>
<evidence type="ECO:0000256" key="9">
    <source>
        <dbReference type="SAM" id="Phobius"/>
    </source>
</evidence>
<evidence type="ECO:0000256" key="6">
    <source>
        <dbReference type="ARBA" id="ARBA00023136"/>
    </source>
</evidence>
<keyword evidence="5" id="KW-0297">G-protein coupled receptor</keyword>
<dbReference type="GO" id="GO:0005886">
    <property type="term" value="C:plasma membrane"/>
    <property type="evidence" value="ECO:0007669"/>
    <property type="project" value="UniProtKB-SubCell"/>
</dbReference>
<proteinExistence type="predicted"/>
<reference evidence="12" key="1">
    <citation type="submission" date="2022-11" db="UniProtKB">
        <authorList>
            <consortium name="WormBaseParasite"/>
        </authorList>
    </citation>
    <scope>IDENTIFICATION</scope>
</reference>
<dbReference type="SUPFAM" id="SSF81321">
    <property type="entry name" value="Family A G protein-coupled receptor-like"/>
    <property type="match status" value="1"/>
</dbReference>
<evidence type="ECO:0000259" key="10">
    <source>
        <dbReference type="PROSITE" id="PS50262"/>
    </source>
</evidence>
<feature type="transmembrane region" description="Helical" evidence="9">
    <location>
        <begin position="77"/>
        <end position="100"/>
    </location>
</feature>
<feature type="domain" description="G-protein coupled receptors family 1 profile" evidence="10">
    <location>
        <begin position="48"/>
        <end position="166"/>
    </location>
</feature>
<keyword evidence="2" id="KW-1003">Cell membrane</keyword>
<evidence type="ECO:0000256" key="1">
    <source>
        <dbReference type="ARBA" id="ARBA00004651"/>
    </source>
</evidence>
<comment type="subcellular location">
    <subcellularLocation>
        <location evidence="1">Cell membrane</location>
        <topology evidence="1">Multi-pass membrane protein</topology>
    </subcellularLocation>
</comment>
<evidence type="ECO:0000256" key="7">
    <source>
        <dbReference type="ARBA" id="ARBA00023170"/>
    </source>
</evidence>
<keyword evidence="3 9" id="KW-0812">Transmembrane</keyword>
<evidence type="ECO:0000256" key="5">
    <source>
        <dbReference type="ARBA" id="ARBA00023040"/>
    </source>
</evidence>
<evidence type="ECO:0000256" key="8">
    <source>
        <dbReference type="ARBA" id="ARBA00023224"/>
    </source>
</evidence>
<protein>
    <submittedName>
        <fullName evidence="12">G-protein coupled receptors family 1 profile domain-containing protein</fullName>
    </submittedName>
</protein>
<dbReference type="PROSITE" id="PS50262">
    <property type="entry name" value="G_PROTEIN_RECEP_F1_2"/>
    <property type="match status" value="1"/>
</dbReference>
<dbReference type="InterPro" id="IPR000276">
    <property type="entry name" value="GPCR_Rhodpsn"/>
</dbReference>
<dbReference type="Pfam" id="PF00001">
    <property type="entry name" value="7tm_1"/>
    <property type="match status" value="1"/>
</dbReference>
<accession>A0A914YWN8</accession>
<dbReference type="InterPro" id="IPR017452">
    <property type="entry name" value="GPCR_Rhodpsn_7TM"/>
</dbReference>
<dbReference type="Gene3D" id="1.20.1070.10">
    <property type="entry name" value="Rhodopsin 7-helix transmembrane proteins"/>
    <property type="match status" value="1"/>
</dbReference>
<evidence type="ECO:0000256" key="4">
    <source>
        <dbReference type="ARBA" id="ARBA00022989"/>
    </source>
</evidence>
<dbReference type="WBParaSite" id="PSU_v2.g2496.t1">
    <property type="protein sequence ID" value="PSU_v2.g2496.t1"/>
    <property type="gene ID" value="PSU_v2.g2496"/>
</dbReference>
<keyword evidence="6 9" id="KW-0472">Membrane</keyword>